<protein>
    <submittedName>
        <fullName evidence="1">Uncharacterized protein</fullName>
    </submittedName>
</protein>
<keyword evidence="2" id="KW-1185">Reference proteome</keyword>
<accession>A0A518GN12</accession>
<reference evidence="1 2" key="1">
    <citation type="submission" date="2019-02" db="EMBL/GenBank/DDBJ databases">
        <title>Deep-cultivation of Planctomycetes and their phenomic and genomic characterization uncovers novel biology.</title>
        <authorList>
            <person name="Wiegand S."/>
            <person name="Jogler M."/>
            <person name="Boedeker C."/>
            <person name="Pinto D."/>
            <person name="Vollmers J."/>
            <person name="Rivas-Marin E."/>
            <person name="Kohn T."/>
            <person name="Peeters S.H."/>
            <person name="Heuer A."/>
            <person name="Rast P."/>
            <person name="Oberbeckmann S."/>
            <person name="Bunk B."/>
            <person name="Jeske O."/>
            <person name="Meyerdierks A."/>
            <person name="Storesund J.E."/>
            <person name="Kallscheuer N."/>
            <person name="Luecker S."/>
            <person name="Lage O.M."/>
            <person name="Pohl T."/>
            <person name="Merkel B.J."/>
            <person name="Hornburger P."/>
            <person name="Mueller R.-W."/>
            <person name="Bruemmer F."/>
            <person name="Labrenz M."/>
            <person name="Spormann A.M."/>
            <person name="Op den Camp H."/>
            <person name="Overmann J."/>
            <person name="Amann R."/>
            <person name="Jetten M.S.M."/>
            <person name="Mascher T."/>
            <person name="Medema M.H."/>
            <person name="Devos D.P."/>
            <person name="Kaster A.-K."/>
            <person name="Ovreas L."/>
            <person name="Rohde M."/>
            <person name="Galperin M.Y."/>
            <person name="Jogler C."/>
        </authorList>
    </citation>
    <scope>NUCLEOTIDE SEQUENCE [LARGE SCALE GENOMIC DNA]</scope>
    <source>
        <strain evidence="1 2">Spb1</strain>
    </source>
</reference>
<evidence type="ECO:0000313" key="1">
    <source>
        <dbReference type="EMBL" id="QDV29967.1"/>
    </source>
</evidence>
<organism evidence="1 2">
    <name type="scientific">Planctopirus ephydatiae</name>
    <dbReference type="NCBI Taxonomy" id="2528019"/>
    <lineage>
        <taxon>Bacteria</taxon>
        <taxon>Pseudomonadati</taxon>
        <taxon>Planctomycetota</taxon>
        <taxon>Planctomycetia</taxon>
        <taxon>Planctomycetales</taxon>
        <taxon>Planctomycetaceae</taxon>
        <taxon>Planctopirus</taxon>
    </lineage>
</organism>
<gene>
    <name evidence="1" type="ORF">Spb1_18940</name>
</gene>
<sequence length="79" mass="9069">MHRGIRKSFAASHFTSRGNCRGLHPTGYESSSPLLEIMELARLVTIFLDAMHSFGDLPFRRLFFRSTEPGVEGFERPWI</sequence>
<dbReference type="AlphaFoldDB" id="A0A518GN12"/>
<dbReference type="EMBL" id="CP036299">
    <property type="protein sequence ID" value="QDV29967.1"/>
    <property type="molecule type" value="Genomic_DNA"/>
</dbReference>
<dbReference type="Proteomes" id="UP000315349">
    <property type="component" value="Chromosome"/>
</dbReference>
<dbReference type="KEGG" id="peh:Spb1_18940"/>
<evidence type="ECO:0000313" key="2">
    <source>
        <dbReference type="Proteomes" id="UP000315349"/>
    </source>
</evidence>
<name>A0A518GN12_9PLAN</name>
<proteinExistence type="predicted"/>